<organism evidence="1 2">
    <name type="scientific">Rhodococcus erythropolis (strain PR4 / NBRC 100887)</name>
    <dbReference type="NCBI Taxonomy" id="234621"/>
    <lineage>
        <taxon>Bacteria</taxon>
        <taxon>Bacillati</taxon>
        <taxon>Actinomycetota</taxon>
        <taxon>Actinomycetes</taxon>
        <taxon>Mycobacteriales</taxon>
        <taxon>Nocardiaceae</taxon>
        <taxon>Rhodococcus</taxon>
        <taxon>Rhodococcus erythropolis group</taxon>
    </lineage>
</organism>
<reference evidence="2" key="1">
    <citation type="submission" date="2005-03" db="EMBL/GenBank/DDBJ databases">
        <title>Comparison of the complete genome sequences of Rhodococcus erythropolis PR4 and Rhodococcus opacus B4.</title>
        <authorList>
            <person name="Takarada H."/>
            <person name="Sekine M."/>
            <person name="Hosoyama A."/>
            <person name="Yamada R."/>
            <person name="Fujisawa T."/>
            <person name="Omata S."/>
            <person name="Shimizu A."/>
            <person name="Tsukatani N."/>
            <person name="Tanikawa S."/>
            <person name="Fujita N."/>
            <person name="Harayama S."/>
        </authorList>
    </citation>
    <scope>NUCLEOTIDE SEQUENCE [LARGE SCALE GENOMIC DNA]</scope>
    <source>
        <strain evidence="2">PR4 / NBRC 100887</strain>
    </source>
</reference>
<dbReference type="Gene3D" id="3.90.1200.10">
    <property type="match status" value="1"/>
</dbReference>
<dbReference type="EMBL" id="AP008957">
    <property type="protein sequence ID" value="BAH33690.1"/>
    <property type="molecule type" value="Genomic_DNA"/>
</dbReference>
<dbReference type="HOGENOM" id="CLU_054723_0_0_11"/>
<sequence length="394" mass="42673">MMTALLADPVSEVVAAAEQLLTRRTGAPVTLVDPVDLGGSGRTVVLRVRVAENPFSLPRTLVIKQVRDNFQGATKTAIALPAASEGDFDVETAFLREAVSYQFANALAKDARPGAELLASDLDARLLILSDLGDATAISVRLEDSDPDTVTHTLMAMAQAMGRMHAATVGREDDFTALLRRAEVAHCSDEVADQVGRAVAGVPAMLVESLGIDVSSDILEQVQHAQTLFSGGRFRAFSPSDLCPDNIIVNDDGVQFLDYEWGGYRDALLDITYALVSFPGCLCNIDLTEERASAMVDAWRAEVVGMWPALADEAELGRRIVEAQLIWVWLSTYLYLPEDHSRIAAVREHYLSIPRADALVGRWARLARSAKLAGNDAVEAHARDVVAALRTEFS</sequence>
<accession>C0ZZA5</accession>
<evidence type="ECO:0000313" key="2">
    <source>
        <dbReference type="Proteomes" id="UP000002204"/>
    </source>
</evidence>
<gene>
    <name evidence="1" type="ordered locus">RER_29820</name>
</gene>
<dbReference type="KEGG" id="rer:RER_29820"/>
<dbReference type="AlphaFoldDB" id="C0ZZA5"/>
<evidence type="ECO:0008006" key="3">
    <source>
        <dbReference type="Google" id="ProtNLM"/>
    </source>
</evidence>
<name>C0ZZA5_RHOE4</name>
<dbReference type="Proteomes" id="UP000002204">
    <property type="component" value="Chromosome"/>
</dbReference>
<dbReference type="InterPro" id="IPR011009">
    <property type="entry name" value="Kinase-like_dom_sf"/>
</dbReference>
<proteinExistence type="predicted"/>
<protein>
    <recommendedName>
        <fullName evidence="3">Kinase</fullName>
    </recommendedName>
</protein>
<reference evidence="1 2" key="2">
    <citation type="journal article" date="2006" name="Environ. Microbiol.">
        <title>Sequence analysis of three plasmids harboured in Rhodococcus erythropolis strain PR4.</title>
        <authorList>
            <person name="Sekine M."/>
            <person name="Tanikawa S."/>
            <person name="Omata S."/>
            <person name="Saito M."/>
            <person name="Fujisawa T."/>
            <person name="Tsukatani N."/>
            <person name="Tajima T."/>
            <person name="Sekigawa T."/>
            <person name="Kosugi H."/>
            <person name="Matsuo Y."/>
            <person name="Nishiko R."/>
            <person name="Imamura K."/>
            <person name="Ito M."/>
            <person name="Narita H."/>
            <person name="Tago S."/>
            <person name="Fujita N."/>
            <person name="Harayama S."/>
        </authorList>
    </citation>
    <scope>NUCLEOTIDE SEQUENCE [LARGE SCALE GENOMIC DNA]</scope>
    <source>
        <strain evidence="2">PR4 / NBRC 100887</strain>
    </source>
</reference>
<evidence type="ECO:0000313" key="1">
    <source>
        <dbReference type="EMBL" id="BAH33690.1"/>
    </source>
</evidence>
<dbReference type="SUPFAM" id="SSF56112">
    <property type="entry name" value="Protein kinase-like (PK-like)"/>
    <property type="match status" value="1"/>
</dbReference>
<dbReference type="eggNOG" id="COG2334">
    <property type="taxonomic scope" value="Bacteria"/>
</dbReference>